<feature type="compositionally biased region" description="Low complexity" evidence="11">
    <location>
        <begin position="15"/>
        <end position="52"/>
    </location>
</feature>
<dbReference type="GO" id="GO:0005886">
    <property type="term" value="C:plasma membrane"/>
    <property type="evidence" value="ECO:0007669"/>
    <property type="project" value="UniProtKB-SubCell"/>
</dbReference>
<evidence type="ECO:0000313" key="14">
    <source>
        <dbReference type="EMBL" id="SKC44265.1"/>
    </source>
</evidence>
<feature type="transmembrane region" description="Helical" evidence="10">
    <location>
        <begin position="245"/>
        <end position="263"/>
    </location>
</feature>
<feature type="transmembrane region" description="Helical" evidence="10">
    <location>
        <begin position="539"/>
        <end position="563"/>
    </location>
</feature>
<comment type="subcellular location">
    <subcellularLocation>
        <location evidence="10">Cell membrane</location>
    </subcellularLocation>
    <subcellularLocation>
        <location evidence="1">Endomembrane system</location>
        <topology evidence="1">Multi-pass membrane protein</topology>
    </subcellularLocation>
</comment>
<feature type="transmembrane region" description="Helical" evidence="10">
    <location>
        <begin position="316"/>
        <end position="332"/>
    </location>
</feature>
<evidence type="ECO:0000256" key="4">
    <source>
        <dbReference type="ARBA" id="ARBA00022676"/>
    </source>
</evidence>
<sequence length="617" mass="68065">MQPENREPLADVVFGASASGQPAASAQPGGANQPDAAATPSATASVTTTDASQPGRHADSSDAAGTRSSGARATWDRILTGDRDGSPAKPQPSESLLPEQRGSRLDDWFGRVINSPRRLQLWYWGAPALVTLLAAVLRLWNLGYPHSLIFDETFYVKDAYTLLNNGYESSWPTGADEKFAAGDTDIFLDSPSYVVHPPLGKWLIAAGLGVFGAGDAFGWRVSTAVIGILAVVLIMLIARKLFGSTLLAVMAGFLLAIDGHAIVMSRVAILDNSVMFFALVGFGAVLLDRDDTNTRIAVKLRALQEKGTMPDWGPVLWWRPWLLVAGIAFGATCAVKWSGLYFLAFFGIYVIVVDALNRRRLGIPFWLSAAVLKQGPIAFLLMVPVAFVVYLSSWTGWLVTSGGYYRDFADQPGNAWTGTFAWVPHALQSLLHYHESAYSYHVGLHEPHPYMANPLGWLLLLRPTSMYYQAVPNGDCFSDNCVGAITSIANPLIWWAATAAILYLVYRLARYREWRVGLILMGMAAGYLPWLLYLGRTVFQFYTIAFEPYMILGLVFVLGLILGKRTDERYRRTRGIGIVGVFLAVATLLSAFWYPLWTGTTVPYWFWLIHEWIPSWI</sequence>
<feature type="transmembrane region" description="Helical" evidence="10">
    <location>
        <begin position="492"/>
        <end position="509"/>
    </location>
</feature>
<evidence type="ECO:0000256" key="9">
    <source>
        <dbReference type="ARBA" id="ARBA00093617"/>
    </source>
</evidence>
<feature type="transmembrane region" description="Helical" evidence="10">
    <location>
        <begin position="338"/>
        <end position="356"/>
    </location>
</feature>
<feature type="transmembrane region" description="Helical" evidence="10">
    <location>
        <begin position="269"/>
        <end position="287"/>
    </location>
</feature>
<evidence type="ECO:0000256" key="5">
    <source>
        <dbReference type="ARBA" id="ARBA00022679"/>
    </source>
</evidence>
<comment type="similarity">
    <text evidence="3 10">Belongs to the glycosyltransferase 39 family.</text>
</comment>
<keyword evidence="4 10" id="KW-0328">Glycosyltransferase</keyword>
<reference evidence="14 15" key="1">
    <citation type="submission" date="2017-02" db="EMBL/GenBank/DDBJ databases">
        <authorList>
            <person name="Peterson S.W."/>
        </authorList>
    </citation>
    <scope>NUCLEOTIDE SEQUENCE [LARGE SCALE GENOMIC DNA]</scope>
    <source>
        <strain evidence="14 15">VKM Ac-2059</strain>
    </source>
</reference>
<dbReference type="InterPro" id="IPR032421">
    <property type="entry name" value="PMT_4TMC"/>
</dbReference>
<feature type="transmembrane region" description="Helical" evidence="10">
    <location>
        <begin position="575"/>
        <end position="596"/>
    </location>
</feature>
<feature type="transmembrane region" description="Helical" evidence="10">
    <location>
        <begin position="377"/>
        <end position="399"/>
    </location>
</feature>
<evidence type="ECO:0000256" key="2">
    <source>
        <dbReference type="ARBA" id="ARBA00004922"/>
    </source>
</evidence>
<feature type="region of interest" description="Disordered" evidence="11">
    <location>
        <begin position="1"/>
        <end position="100"/>
    </location>
</feature>
<evidence type="ECO:0000256" key="1">
    <source>
        <dbReference type="ARBA" id="ARBA00004127"/>
    </source>
</evidence>
<keyword evidence="10" id="KW-1003">Cell membrane</keyword>
<dbReference type="RefSeq" id="WP_234990968.1">
    <property type="nucleotide sequence ID" value="NZ_FUZP01000001.1"/>
</dbReference>
<protein>
    <recommendedName>
        <fullName evidence="9 10">Polyprenol-phosphate-mannose--protein mannosyltransferase</fullName>
        <ecNumber evidence="10">2.4.1.-</ecNumber>
    </recommendedName>
</protein>
<dbReference type="PANTHER" id="PTHR10050:SF46">
    <property type="entry name" value="PROTEIN O-MANNOSYL-TRANSFERASE 2"/>
    <property type="match status" value="1"/>
</dbReference>
<feature type="transmembrane region" description="Helical" evidence="10">
    <location>
        <begin position="121"/>
        <end position="140"/>
    </location>
</feature>
<feature type="transmembrane region" description="Helical" evidence="10">
    <location>
        <begin position="516"/>
        <end position="533"/>
    </location>
</feature>
<dbReference type="EMBL" id="FUZP01000001">
    <property type="protein sequence ID" value="SKC44265.1"/>
    <property type="molecule type" value="Genomic_DNA"/>
</dbReference>
<evidence type="ECO:0000256" key="11">
    <source>
        <dbReference type="SAM" id="MobiDB-lite"/>
    </source>
</evidence>
<keyword evidence="6 10" id="KW-0812">Transmembrane</keyword>
<dbReference type="STRING" id="123320.SAMN06309945_1008"/>
<keyword evidence="15" id="KW-1185">Reference proteome</keyword>
<evidence type="ECO:0000313" key="15">
    <source>
        <dbReference type="Proteomes" id="UP000190857"/>
    </source>
</evidence>
<dbReference type="Proteomes" id="UP000190857">
    <property type="component" value="Unassembled WGS sequence"/>
</dbReference>
<dbReference type="InterPro" id="IPR027005">
    <property type="entry name" value="PMT-like"/>
</dbReference>
<dbReference type="GO" id="GO:0012505">
    <property type="term" value="C:endomembrane system"/>
    <property type="evidence" value="ECO:0007669"/>
    <property type="project" value="UniProtKB-SubCell"/>
</dbReference>
<dbReference type="EC" id="2.4.1.-" evidence="10"/>
<accession>A0A1T5IYK1</accession>
<comment type="pathway">
    <text evidence="2 10">Protein modification; protein glycosylation.</text>
</comment>
<dbReference type="AlphaFoldDB" id="A0A1T5IYK1"/>
<dbReference type="UniPathway" id="UPA00378"/>
<evidence type="ECO:0000259" key="13">
    <source>
        <dbReference type="Pfam" id="PF16192"/>
    </source>
</evidence>
<keyword evidence="8 10" id="KW-0472">Membrane</keyword>
<evidence type="ECO:0000256" key="8">
    <source>
        <dbReference type="ARBA" id="ARBA00023136"/>
    </source>
</evidence>
<dbReference type="InterPro" id="IPR003342">
    <property type="entry name" value="ArnT-like_N"/>
</dbReference>
<proteinExistence type="inferred from homology"/>
<dbReference type="PANTHER" id="PTHR10050">
    <property type="entry name" value="DOLICHYL-PHOSPHATE-MANNOSE--PROTEIN MANNOSYLTRANSFERASE"/>
    <property type="match status" value="1"/>
</dbReference>
<evidence type="ECO:0000259" key="12">
    <source>
        <dbReference type="Pfam" id="PF02366"/>
    </source>
</evidence>
<evidence type="ECO:0000256" key="10">
    <source>
        <dbReference type="RuleBase" id="RU367007"/>
    </source>
</evidence>
<evidence type="ECO:0000256" key="7">
    <source>
        <dbReference type="ARBA" id="ARBA00022989"/>
    </source>
</evidence>
<gene>
    <name evidence="14" type="ORF">SAMN06309945_1008</name>
</gene>
<organism evidence="14 15">
    <name type="scientific">Okibacterium fritillariae</name>
    <dbReference type="NCBI Taxonomy" id="123320"/>
    <lineage>
        <taxon>Bacteria</taxon>
        <taxon>Bacillati</taxon>
        <taxon>Actinomycetota</taxon>
        <taxon>Actinomycetes</taxon>
        <taxon>Micrococcales</taxon>
        <taxon>Microbacteriaceae</taxon>
        <taxon>Okibacterium</taxon>
    </lineage>
</organism>
<dbReference type="GO" id="GO:0004169">
    <property type="term" value="F:dolichyl-phosphate-mannose-protein mannosyltransferase activity"/>
    <property type="evidence" value="ECO:0007669"/>
    <property type="project" value="UniProtKB-UniRule"/>
</dbReference>
<name>A0A1T5IYK1_9MICO</name>
<dbReference type="Pfam" id="PF16192">
    <property type="entry name" value="PMT_4TMC"/>
    <property type="match status" value="1"/>
</dbReference>
<evidence type="ECO:0000256" key="3">
    <source>
        <dbReference type="ARBA" id="ARBA00007222"/>
    </source>
</evidence>
<feature type="domain" description="ArnT-like N-terminal" evidence="12">
    <location>
        <begin position="129"/>
        <end position="353"/>
    </location>
</feature>
<dbReference type="Pfam" id="PF02366">
    <property type="entry name" value="PMT"/>
    <property type="match status" value="1"/>
</dbReference>
<keyword evidence="7 10" id="KW-1133">Transmembrane helix</keyword>
<keyword evidence="5 10" id="KW-0808">Transferase</keyword>
<feature type="domain" description="Protein O-mannosyl-transferase C-terminal four TM" evidence="13">
    <location>
        <begin position="427"/>
        <end position="616"/>
    </location>
</feature>
<comment type="function">
    <text evidence="10">Protein O-mannosyltransferase that catalyzes the transfer of a single mannose residue from a polyprenol phospho-mannosyl lipidic donor to the hydroxyl group of selected serine and threonine residues in acceptor proteins.</text>
</comment>
<evidence type="ECO:0000256" key="6">
    <source>
        <dbReference type="ARBA" id="ARBA00022692"/>
    </source>
</evidence>
<feature type="transmembrane region" description="Helical" evidence="10">
    <location>
        <begin position="217"/>
        <end position="238"/>
    </location>
</feature>